<dbReference type="InterPro" id="IPR054831">
    <property type="entry name" value="UPF0122_fam_protein"/>
</dbReference>
<evidence type="ECO:0000256" key="1">
    <source>
        <dbReference type="ARBA" id="ARBA00008720"/>
    </source>
</evidence>
<dbReference type="HAMAP" id="MF_00245">
    <property type="entry name" value="UPF0122"/>
    <property type="match status" value="1"/>
</dbReference>
<evidence type="ECO:0000313" key="4">
    <source>
        <dbReference type="EMBL" id="RCX20034.1"/>
    </source>
</evidence>
<proteinExistence type="inferred from homology"/>
<evidence type="ECO:0000313" key="5">
    <source>
        <dbReference type="Proteomes" id="UP000253034"/>
    </source>
</evidence>
<name>A0A369BK08_9FIRM</name>
<dbReference type="Proteomes" id="UP000253034">
    <property type="component" value="Unassembled WGS sequence"/>
</dbReference>
<protein>
    <recommendedName>
        <fullName evidence="3">UPF0122 protein DFR58_102103</fullName>
    </recommendedName>
</protein>
<dbReference type="PANTHER" id="PTHR40083:SF1">
    <property type="entry name" value="UPF0122 PROTEIN YLXM"/>
    <property type="match status" value="1"/>
</dbReference>
<organism evidence="4 5">
    <name type="scientific">Anaerobacterium chartisolvens</name>
    <dbReference type="NCBI Taxonomy" id="1297424"/>
    <lineage>
        <taxon>Bacteria</taxon>
        <taxon>Bacillati</taxon>
        <taxon>Bacillota</taxon>
        <taxon>Clostridia</taxon>
        <taxon>Eubacteriales</taxon>
        <taxon>Oscillospiraceae</taxon>
        <taxon>Anaerobacterium</taxon>
    </lineage>
</organism>
<sequence length="118" mass="13683">MDDIYRTSMLLDFYGQLLTERQYEILDLHCNNDYSLGEIAQQLNISRQGVFDNVKRAKTALDGLEDKLGLVKKFAEQKKEAEEILLCLGKIDKEVLDQQNRRIFDTIEDKIKVIISNS</sequence>
<dbReference type="InterPro" id="IPR013324">
    <property type="entry name" value="RNA_pol_sigma_r3/r4-like"/>
</dbReference>
<dbReference type="EMBL" id="QPJT01000002">
    <property type="protein sequence ID" value="RCX20034.1"/>
    <property type="molecule type" value="Genomic_DNA"/>
</dbReference>
<gene>
    <name evidence="4" type="ORF">DFR58_102103</name>
</gene>
<comment type="caution">
    <text evidence="4">The sequence shown here is derived from an EMBL/GenBank/DDBJ whole genome shotgun (WGS) entry which is preliminary data.</text>
</comment>
<reference evidence="4 5" key="1">
    <citation type="submission" date="2018-07" db="EMBL/GenBank/DDBJ databases">
        <title>Genomic Encyclopedia of Type Strains, Phase IV (KMG-IV): sequencing the most valuable type-strain genomes for metagenomic binning, comparative biology and taxonomic classification.</title>
        <authorList>
            <person name="Goeker M."/>
        </authorList>
    </citation>
    <scope>NUCLEOTIDE SEQUENCE [LARGE SCALE GENOMIC DNA]</scope>
    <source>
        <strain evidence="4 5">DSM 27016</strain>
    </source>
</reference>
<evidence type="ECO:0000256" key="3">
    <source>
        <dbReference type="HAMAP-Rule" id="MF_00245"/>
    </source>
</evidence>
<evidence type="ECO:0000256" key="2">
    <source>
        <dbReference type="ARBA" id="ARBA00024764"/>
    </source>
</evidence>
<comment type="similarity">
    <text evidence="1 3">Belongs to the UPF0122 family.</text>
</comment>
<dbReference type="AlphaFoldDB" id="A0A369BK08"/>
<comment type="function">
    <text evidence="2 3">Might take part in the signal recognition particle (SRP) pathway. This is inferred from the conservation of its genetic proximity to ftsY/ffh. May be a regulatory protein.</text>
</comment>
<dbReference type="Gene3D" id="1.10.10.10">
    <property type="entry name" value="Winged helix-like DNA-binding domain superfamily/Winged helix DNA-binding domain"/>
    <property type="match status" value="1"/>
</dbReference>
<dbReference type="InterPro" id="IPR007394">
    <property type="entry name" value="UPF0122"/>
</dbReference>
<dbReference type="SUPFAM" id="SSF88659">
    <property type="entry name" value="Sigma3 and sigma4 domains of RNA polymerase sigma factors"/>
    <property type="match status" value="1"/>
</dbReference>
<dbReference type="PANTHER" id="PTHR40083">
    <property type="entry name" value="UPF0122 PROTEIN CBO2450/CLC_2298"/>
    <property type="match status" value="1"/>
</dbReference>
<dbReference type="Pfam" id="PF04297">
    <property type="entry name" value="UPF0122"/>
    <property type="match status" value="1"/>
</dbReference>
<keyword evidence="5" id="KW-1185">Reference proteome</keyword>
<dbReference type="InterPro" id="IPR036388">
    <property type="entry name" value="WH-like_DNA-bd_sf"/>
</dbReference>
<dbReference type="RefSeq" id="WP_114296155.1">
    <property type="nucleotide sequence ID" value="NZ_QPJT01000002.1"/>
</dbReference>
<dbReference type="NCBIfam" id="NF045758">
    <property type="entry name" value="YlxM"/>
    <property type="match status" value="1"/>
</dbReference>
<dbReference type="OrthoDB" id="6392at2"/>
<accession>A0A369BK08</accession>